<evidence type="ECO:0000256" key="3">
    <source>
        <dbReference type="ARBA" id="ARBA00022475"/>
    </source>
</evidence>
<dbReference type="SUPFAM" id="SSF103473">
    <property type="entry name" value="MFS general substrate transporter"/>
    <property type="match status" value="1"/>
</dbReference>
<dbReference type="InterPro" id="IPR018043">
    <property type="entry name" value="Na/Gal_symport_CS"/>
</dbReference>
<keyword evidence="3" id="KW-1003">Cell membrane</keyword>
<dbReference type="InterPro" id="IPR036259">
    <property type="entry name" value="MFS_trans_sf"/>
</dbReference>
<dbReference type="PANTHER" id="PTHR11328">
    <property type="entry name" value="MAJOR FACILITATOR SUPERFAMILY DOMAIN-CONTAINING PROTEIN"/>
    <property type="match status" value="1"/>
</dbReference>
<dbReference type="GeneID" id="30318809"/>
<dbReference type="CDD" id="cd17332">
    <property type="entry name" value="MFS_MelB_like"/>
    <property type="match status" value="1"/>
</dbReference>
<evidence type="ECO:0000256" key="1">
    <source>
        <dbReference type="ARBA" id="ARBA00004651"/>
    </source>
</evidence>
<dbReference type="InterPro" id="IPR039672">
    <property type="entry name" value="MFS_2"/>
</dbReference>
<comment type="similarity">
    <text evidence="2">Belongs to the sodium:galactoside symporter (TC 2.A.2) family.</text>
</comment>
<dbReference type="GO" id="GO:0006814">
    <property type="term" value="P:sodium ion transport"/>
    <property type="evidence" value="ECO:0007669"/>
    <property type="project" value="InterPro"/>
</dbReference>
<evidence type="ECO:0000313" key="8">
    <source>
        <dbReference type="Proteomes" id="UP000270487"/>
    </source>
</evidence>
<dbReference type="PANTHER" id="PTHR11328:SF39">
    <property type="entry name" value="2,3-DIHYDROXYPROPANE-1-SULFONATE EXPORTER-RELATED"/>
    <property type="match status" value="1"/>
</dbReference>
<dbReference type="Proteomes" id="UP000270487">
    <property type="component" value="Chromosome"/>
</dbReference>
<accession>A0A0F7H6A6</accession>
<evidence type="ECO:0000256" key="5">
    <source>
        <dbReference type="ARBA" id="ARBA00022989"/>
    </source>
</evidence>
<gene>
    <name evidence="7" type="primary">yihP_3</name>
    <name evidence="7" type="ORF">NCTC13193_04558</name>
</gene>
<sequence>MSEANQDPVKLILPLREKFAYGMGDVGSNLLLCVGTLYLLKFYTDVLGIPAAWGGLIFLISRFFTAFTDMGTGLMLDSRRNIGPKGKFRPFILYASMPVALLVVANFIGVGASFDVTVKTVIATLIFMAFGLFFSMMNCSYGAMVPAMTKNPQERAQLAAWRQGGATVGLLLCTVAFVPILSLFDGRPQVGYLVGAAIFAFVGMLCMWWCYSGVKERYVEIPKPGAPKPGLLQSFKAIAGNKPLFVLCVANLCTLAGFNIKLAIQIYYTQYVLNDITLLSYMGFFSMGCILLGVLLVPTVVKRFGKKNVYLGGLSLWILGDAMNYMWGNTSTLFVLFSCLAFFGTAFVNSLNWALVSDTVEYGEWKTGVRSEGTVYTGFTFFRKVSQGLAGFFPGVMLAYIGYVPNVAQGPGTLEGLRQLIFLYPCGLAVLTALTMGLFYHLTEKNYLKIVGELEERKRVVSPAM</sequence>
<dbReference type="NCBIfam" id="TIGR00792">
    <property type="entry name" value="gph"/>
    <property type="match status" value="1"/>
</dbReference>
<dbReference type="Gene3D" id="1.20.1250.20">
    <property type="entry name" value="MFS general substrate transporter like domains"/>
    <property type="match status" value="1"/>
</dbReference>
<evidence type="ECO:0000256" key="4">
    <source>
        <dbReference type="ARBA" id="ARBA00022692"/>
    </source>
</evidence>
<evidence type="ECO:0000313" key="7">
    <source>
        <dbReference type="EMBL" id="VEI74310.1"/>
    </source>
</evidence>
<dbReference type="RefSeq" id="WP_024484834.1">
    <property type="nucleotide sequence ID" value="NZ_CAMFLQ010000006.1"/>
</dbReference>
<dbReference type="EMBL" id="LR134492">
    <property type="protein sequence ID" value="VEI74310.1"/>
    <property type="molecule type" value="Genomic_DNA"/>
</dbReference>
<dbReference type="GO" id="GO:0008643">
    <property type="term" value="P:carbohydrate transport"/>
    <property type="evidence" value="ECO:0007669"/>
    <property type="project" value="InterPro"/>
</dbReference>
<dbReference type="STRING" id="47917.AV650_24170"/>
<proteinExistence type="inferred from homology"/>
<dbReference type="GO" id="GO:0015293">
    <property type="term" value="F:symporter activity"/>
    <property type="evidence" value="ECO:0007669"/>
    <property type="project" value="InterPro"/>
</dbReference>
<dbReference type="PROSITE" id="PS00872">
    <property type="entry name" value="NA_GALACTOSIDE_SYMP"/>
    <property type="match status" value="1"/>
</dbReference>
<protein>
    <submittedName>
        <fullName evidence="7">Inner membrane symporter yihP</fullName>
    </submittedName>
</protein>
<comment type="subcellular location">
    <subcellularLocation>
        <location evidence="1">Cell membrane</location>
        <topology evidence="1">Multi-pass membrane protein</topology>
    </subcellularLocation>
</comment>
<evidence type="ECO:0000256" key="6">
    <source>
        <dbReference type="ARBA" id="ARBA00023136"/>
    </source>
</evidence>
<reference evidence="7 8" key="1">
    <citation type="submission" date="2018-12" db="EMBL/GenBank/DDBJ databases">
        <authorList>
            <consortium name="Pathogen Informatics"/>
        </authorList>
    </citation>
    <scope>NUCLEOTIDE SEQUENCE [LARGE SCALE GENOMIC DNA]</scope>
    <source>
        <strain evidence="7 8">NCTC13193</strain>
    </source>
</reference>
<dbReference type="Pfam" id="PF13347">
    <property type="entry name" value="MFS_2"/>
    <property type="match status" value="1"/>
</dbReference>
<dbReference type="KEGG" id="sfw:WN53_01420"/>
<keyword evidence="5" id="KW-1133">Transmembrane helix</keyword>
<evidence type="ECO:0000256" key="2">
    <source>
        <dbReference type="ARBA" id="ARBA00009617"/>
    </source>
</evidence>
<name>A0A0F7H6A6_SERFO</name>
<organism evidence="7 8">
    <name type="scientific">Serratia fonticola</name>
    <dbReference type="NCBI Taxonomy" id="47917"/>
    <lineage>
        <taxon>Bacteria</taxon>
        <taxon>Pseudomonadati</taxon>
        <taxon>Pseudomonadota</taxon>
        <taxon>Gammaproteobacteria</taxon>
        <taxon>Enterobacterales</taxon>
        <taxon>Yersiniaceae</taxon>
        <taxon>Serratia</taxon>
    </lineage>
</organism>
<keyword evidence="6" id="KW-0472">Membrane</keyword>
<dbReference type="GO" id="GO:0005886">
    <property type="term" value="C:plasma membrane"/>
    <property type="evidence" value="ECO:0007669"/>
    <property type="project" value="UniProtKB-SubCell"/>
</dbReference>
<dbReference type="AlphaFoldDB" id="A0A0F7H6A6"/>
<keyword evidence="4" id="KW-0812">Transmembrane</keyword>
<dbReference type="InterPro" id="IPR001927">
    <property type="entry name" value="Na/Gal_symport"/>
</dbReference>